<evidence type="ECO:0000313" key="2">
    <source>
        <dbReference type="Proteomes" id="UP000294744"/>
    </source>
</evidence>
<dbReference type="Proteomes" id="UP000294744">
    <property type="component" value="Unassembled WGS sequence"/>
</dbReference>
<dbReference type="AlphaFoldDB" id="A0A4R4V1H0"/>
<protein>
    <recommendedName>
        <fullName evidence="3">Recombinase zinc beta ribbon domain-containing protein</fullName>
    </recommendedName>
</protein>
<reference evidence="1 2" key="1">
    <citation type="submission" date="2019-03" db="EMBL/GenBank/DDBJ databases">
        <title>Draft genome sequences of novel Actinobacteria.</title>
        <authorList>
            <person name="Sahin N."/>
            <person name="Ay H."/>
            <person name="Saygin H."/>
        </authorList>
    </citation>
    <scope>NUCLEOTIDE SEQUENCE [LARGE SCALE GENOMIC DNA]</scope>
    <source>
        <strain evidence="1 2">16K404</strain>
    </source>
</reference>
<accession>A0A4R4V1H0</accession>
<dbReference type="OrthoDB" id="3372479at2"/>
<name>A0A4R4V1H0_9PSEU</name>
<evidence type="ECO:0008006" key="3">
    <source>
        <dbReference type="Google" id="ProtNLM"/>
    </source>
</evidence>
<sequence>MPDPVTQSRTYYRCSARTLVAGSPMLERHPNNVHWQETPVVEQLNTWLGGLFDPAHRERTVATFLQSQRKGASPNEREVVERRLNDAERKLRRLQDAIKAGS</sequence>
<comment type="caution">
    <text evidence="1">The sequence shown here is derived from an EMBL/GenBank/DDBJ whole genome shotgun (WGS) entry which is preliminary data.</text>
</comment>
<dbReference type="RefSeq" id="WP_132619884.1">
    <property type="nucleotide sequence ID" value="NZ_SMKV01000004.1"/>
</dbReference>
<gene>
    <name evidence="1" type="ORF">E1161_04555</name>
</gene>
<organism evidence="1 2">
    <name type="scientific">Saccharopolyspora aridisoli</name>
    <dbReference type="NCBI Taxonomy" id="2530385"/>
    <lineage>
        <taxon>Bacteria</taxon>
        <taxon>Bacillati</taxon>
        <taxon>Actinomycetota</taxon>
        <taxon>Actinomycetes</taxon>
        <taxon>Pseudonocardiales</taxon>
        <taxon>Pseudonocardiaceae</taxon>
        <taxon>Saccharopolyspora</taxon>
    </lineage>
</organism>
<proteinExistence type="predicted"/>
<keyword evidence="2" id="KW-1185">Reference proteome</keyword>
<dbReference type="EMBL" id="SMKV01000004">
    <property type="protein sequence ID" value="TDC95454.1"/>
    <property type="molecule type" value="Genomic_DNA"/>
</dbReference>
<evidence type="ECO:0000313" key="1">
    <source>
        <dbReference type="EMBL" id="TDC95454.1"/>
    </source>
</evidence>